<evidence type="ECO:0000256" key="3">
    <source>
        <dbReference type="ARBA" id="ARBA00022691"/>
    </source>
</evidence>
<reference evidence="8 9" key="1">
    <citation type="submission" date="2016-02" db="EMBL/GenBank/DDBJ databases">
        <title>Genome analysis of coral dinoflagellate symbionts highlights evolutionary adaptations to a symbiotic lifestyle.</title>
        <authorList>
            <person name="Aranda M."/>
            <person name="Li Y."/>
            <person name="Liew Y.J."/>
            <person name="Baumgarten S."/>
            <person name="Simakov O."/>
            <person name="Wilson M."/>
            <person name="Piel J."/>
            <person name="Ashoor H."/>
            <person name="Bougouffa S."/>
            <person name="Bajic V.B."/>
            <person name="Ryu T."/>
            <person name="Ravasi T."/>
            <person name="Bayer T."/>
            <person name="Micklem G."/>
            <person name="Kim H."/>
            <person name="Bhak J."/>
            <person name="Lajeunesse T.C."/>
            <person name="Voolstra C.R."/>
        </authorList>
    </citation>
    <scope>NUCLEOTIDE SEQUENCE [LARGE SCALE GENOMIC DNA]</scope>
    <source>
        <strain evidence="8 9">CCMP2467</strain>
    </source>
</reference>
<dbReference type="GO" id="GO:0008168">
    <property type="term" value="F:methyltransferase activity"/>
    <property type="evidence" value="ECO:0007669"/>
    <property type="project" value="UniProtKB-KW"/>
</dbReference>
<evidence type="ECO:0000256" key="5">
    <source>
        <dbReference type="ARBA" id="ARBA00039681"/>
    </source>
</evidence>
<evidence type="ECO:0000256" key="7">
    <source>
        <dbReference type="PROSITE-ProRule" id="PRU01016"/>
    </source>
</evidence>
<evidence type="ECO:0000256" key="1">
    <source>
        <dbReference type="ARBA" id="ARBA00022603"/>
    </source>
</evidence>
<organism evidence="8 9">
    <name type="scientific">Symbiodinium microadriaticum</name>
    <name type="common">Dinoflagellate</name>
    <name type="synonym">Zooxanthella microadriatica</name>
    <dbReference type="NCBI Taxonomy" id="2951"/>
    <lineage>
        <taxon>Eukaryota</taxon>
        <taxon>Sar</taxon>
        <taxon>Alveolata</taxon>
        <taxon>Dinophyceae</taxon>
        <taxon>Suessiales</taxon>
        <taxon>Symbiodiniaceae</taxon>
        <taxon>Symbiodinium</taxon>
    </lineage>
</organism>
<evidence type="ECO:0000313" key="9">
    <source>
        <dbReference type="Proteomes" id="UP000186817"/>
    </source>
</evidence>
<dbReference type="PRINTS" id="PR00105">
    <property type="entry name" value="C5METTRFRASE"/>
</dbReference>
<dbReference type="EC" id="2.1.1.204" evidence="4"/>
<dbReference type="InterPro" id="IPR001525">
    <property type="entry name" value="C5_MeTfrase"/>
</dbReference>
<dbReference type="SUPFAM" id="SSF53335">
    <property type="entry name" value="S-adenosyl-L-methionine-dependent methyltransferases"/>
    <property type="match status" value="1"/>
</dbReference>
<dbReference type="Gene3D" id="3.90.120.10">
    <property type="entry name" value="DNA Methylase, subunit A, domain 2"/>
    <property type="match status" value="1"/>
</dbReference>
<dbReference type="InterPro" id="IPR031303">
    <property type="entry name" value="C5_meth_CS"/>
</dbReference>
<dbReference type="PANTHER" id="PTHR46098">
    <property type="entry name" value="TRNA (CYTOSINE(38)-C(5))-METHYLTRANSFERASE"/>
    <property type="match status" value="1"/>
</dbReference>
<dbReference type="EMBL" id="LSRX01000758">
    <property type="protein sequence ID" value="OLP89468.1"/>
    <property type="molecule type" value="Genomic_DNA"/>
</dbReference>
<proteinExistence type="inferred from homology"/>
<keyword evidence="9" id="KW-1185">Reference proteome</keyword>
<dbReference type="InterPro" id="IPR029063">
    <property type="entry name" value="SAM-dependent_MTases_sf"/>
</dbReference>
<keyword evidence="1 7" id="KW-0489">Methyltransferase</keyword>
<evidence type="ECO:0000256" key="2">
    <source>
        <dbReference type="ARBA" id="ARBA00022679"/>
    </source>
</evidence>
<name>A0A1Q9D2S4_SYMMI</name>
<dbReference type="InterPro" id="IPR050750">
    <property type="entry name" value="C5-MTase"/>
</dbReference>
<protein>
    <recommendedName>
        <fullName evidence="5">tRNA (cytosine(38)-C(5))-methyltransferase</fullName>
        <ecNumber evidence="4">2.1.1.204</ecNumber>
    </recommendedName>
    <alternativeName>
        <fullName evidence="6">DNA (cytosine-5)-methyltransferase-like protein 2</fullName>
    </alternativeName>
</protein>
<evidence type="ECO:0000256" key="4">
    <source>
        <dbReference type="ARBA" id="ARBA00039081"/>
    </source>
</evidence>
<dbReference type="OrthoDB" id="411250at2759"/>
<comment type="caution">
    <text evidence="8">The sequence shown here is derived from an EMBL/GenBank/DDBJ whole genome shotgun (WGS) entry which is preliminary data.</text>
</comment>
<keyword evidence="3 7" id="KW-0949">S-adenosyl-L-methionine</keyword>
<dbReference type="PANTHER" id="PTHR46098:SF1">
    <property type="entry name" value="TRNA (CYTOSINE(38)-C(5))-METHYLTRANSFERASE"/>
    <property type="match status" value="1"/>
</dbReference>
<feature type="active site" evidence="7">
    <location>
        <position position="112"/>
    </location>
</feature>
<dbReference type="PROSITE" id="PS51679">
    <property type="entry name" value="SAM_MT_C5"/>
    <property type="match status" value="1"/>
</dbReference>
<dbReference type="OMA" id="HTACGTF"/>
<dbReference type="PROSITE" id="PS00095">
    <property type="entry name" value="C5_MTASE_2"/>
    <property type="match status" value="1"/>
</dbReference>
<comment type="similarity">
    <text evidence="7">Belongs to the class I-like SAM-binding methyltransferase superfamily. C5-methyltransferase family.</text>
</comment>
<dbReference type="Proteomes" id="UP000186817">
    <property type="component" value="Unassembled WGS sequence"/>
</dbReference>
<evidence type="ECO:0000313" key="8">
    <source>
        <dbReference type="EMBL" id="OLP89468.1"/>
    </source>
</evidence>
<dbReference type="Gene3D" id="3.40.50.150">
    <property type="entry name" value="Vaccinia Virus protein VP39"/>
    <property type="match status" value="1"/>
</dbReference>
<keyword evidence="2 7" id="KW-0808">Transferase</keyword>
<dbReference type="Pfam" id="PF00145">
    <property type="entry name" value="DNA_methylase"/>
    <property type="match status" value="2"/>
</dbReference>
<sequence length="514" mass="56290">MGVDASRLLAACPCALRDRSDVSTGACSSTAPVLPERLRVCELFAGIGGWRLALEAALPEGVSARFYPFDSGPHCSEIYSLNFGEACCRRNIEQLTSKDLEDFDVWLMSPPCQPFSTTREAKQRDLGDKRCAALDHLCKLLPLLRHPPRWIALENVKGFHGSDACAKWRGALQQAGFRDREIILDLSSFGTPNHRTRYYLLAERETTNLHLAEPASAPRLAGAMPPGALARGPWARERRIALEAAHAQARQSPRHEVKEAIFADARRAFVRALRQLLPSGESGMSGMGDGVSSFCLVGTEAWKLLPLPKDDPEALLVVFDTDGSVGTLATQFLEELPEMDTSLVSWSSWPPTGELAPRSVRCVGEFLETPSPEELAEILLSAATLSRPFAPGLSYVHAKDLRTFCFTGHYGKVLHKSSGSLLLTSEEPLDRSRPETAAGSVRFFSPKEILNFLGFPRSYTLPPEMALRHRYKVVGNSIAVTVASELLRLLLLGQGAAHLAQMEQPPPTRTGRGN</sequence>
<dbReference type="GO" id="GO:0032259">
    <property type="term" value="P:methylation"/>
    <property type="evidence" value="ECO:0007669"/>
    <property type="project" value="UniProtKB-KW"/>
</dbReference>
<accession>A0A1Q9D2S4</accession>
<dbReference type="AlphaFoldDB" id="A0A1Q9D2S4"/>
<gene>
    <name evidence="8" type="primary">pmt1</name>
    <name evidence="8" type="ORF">AK812_SmicGene29066</name>
</gene>
<evidence type="ECO:0000256" key="6">
    <source>
        <dbReference type="ARBA" id="ARBA00042810"/>
    </source>
</evidence>